<dbReference type="Proteomes" id="UP000887565">
    <property type="component" value="Unplaced"/>
</dbReference>
<protein>
    <submittedName>
        <fullName evidence="2">Uncharacterized protein</fullName>
    </submittedName>
</protein>
<dbReference type="WBParaSite" id="nRc.2.0.1.t16937-RA">
    <property type="protein sequence ID" value="nRc.2.0.1.t16937-RA"/>
    <property type="gene ID" value="nRc.2.0.1.g16937"/>
</dbReference>
<evidence type="ECO:0000313" key="2">
    <source>
        <dbReference type="WBParaSite" id="nRc.2.0.1.t16937-RA"/>
    </source>
</evidence>
<proteinExistence type="predicted"/>
<reference evidence="2" key="1">
    <citation type="submission" date="2022-11" db="UniProtKB">
        <authorList>
            <consortium name="WormBaseParasite"/>
        </authorList>
    </citation>
    <scope>IDENTIFICATION</scope>
</reference>
<evidence type="ECO:0000313" key="1">
    <source>
        <dbReference type="Proteomes" id="UP000887565"/>
    </source>
</evidence>
<accession>A0A915ISD6</accession>
<dbReference type="AlphaFoldDB" id="A0A915ISD6"/>
<sequence length="101" mass="12298">MQKMDFEQVMFHQFMVQFSNMLISHPYHTNTQLASIASYFWEKMAQHFKDEWKRVAQEREKKKKRGFWLFALSLERALLTCDEHFFTTYGLLFTLSTRIYG</sequence>
<keyword evidence="1" id="KW-1185">Reference proteome</keyword>
<organism evidence="1 2">
    <name type="scientific">Romanomermis culicivorax</name>
    <name type="common">Nematode worm</name>
    <dbReference type="NCBI Taxonomy" id="13658"/>
    <lineage>
        <taxon>Eukaryota</taxon>
        <taxon>Metazoa</taxon>
        <taxon>Ecdysozoa</taxon>
        <taxon>Nematoda</taxon>
        <taxon>Enoplea</taxon>
        <taxon>Dorylaimia</taxon>
        <taxon>Mermithida</taxon>
        <taxon>Mermithoidea</taxon>
        <taxon>Mermithidae</taxon>
        <taxon>Romanomermis</taxon>
    </lineage>
</organism>
<name>A0A915ISD6_ROMCU</name>